<proteinExistence type="predicted"/>
<keyword evidence="3" id="KW-1133">Transmembrane helix</keyword>
<dbReference type="Gene3D" id="3.60.21.10">
    <property type="match status" value="1"/>
</dbReference>
<keyword evidence="2" id="KW-0378">Hydrolase</keyword>
<dbReference type="SUPFAM" id="SSF56300">
    <property type="entry name" value="Metallo-dependent phosphatases"/>
    <property type="match status" value="1"/>
</dbReference>
<feature type="transmembrane region" description="Helical" evidence="3">
    <location>
        <begin position="21"/>
        <end position="41"/>
    </location>
</feature>
<dbReference type="InterPro" id="IPR051158">
    <property type="entry name" value="Metallophosphoesterase_sf"/>
</dbReference>
<keyword evidence="1" id="KW-0479">Metal-binding</keyword>
<evidence type="ECO:0000256" key="2">
    <source>
        <dbReference type="ARBA" id="ARBA00022801"/>
    </source>
</evidence>
<dbReference type="HOGENOM" id="CLU_025443_3_1_5"/>
<name>Q98F77_RHILO</name>
<dbReference type="Pfam" id="PF00149">
    <property type="entry name" value="Metallophos"/>
    <property type="match status" value="1"/>
</dbReference>
<dbReference type="eggNOG" id="COG1408">
    <property type="taxonomic scope" value="Bacteria"/>
</dbReference>
<dbReference type="PANTHER" id="PTHR31302">
    <property type="entry name" value="TRANSMEMBRANE PROTEIN WITH METALLOPHOSPHOESTERASE DOMAIN-RELATED"/>
    <property type="match status" value="1"/>
</dbReference>
<organism evidence="5 6">
    <name type="scientific">Mesorhizobium japonicum (strain LMG 29417 / CECT 9101 / MAFF 303099)</name>
    <name type="common">Mesorhizobium loti (strain MAFF 303099)</name>
    <dbReference type="NCBI Taxonomy" id="266835"/>
    <lineage>
        <taxon>Bacteria</taxon>
        <taxon>Pseudomonadati</taxon>
        <taxon>Pseudomonadota</taxon>
        <taxon>Alphaproteobacteria</taxon>
        <taxon>Hyphomicrobiales</taxon>
        <taxon>Phyllobacteriaceae</taxon>
        <taxon>Mesorhizobium</taxon>
    </lineage>
</organism>
<evidence type="ECO:0000256" key="3">
    <source>
        <dbReference type="SAM" id="Phobius"/>
    </source>
</evidence>
<sequence>MRGTAAIEGPGSQSMITRRGFLRFIGGSFLTAAALGAYAVGIEPMLLTHVKRYALTPPHWPDGLKLRVVALADIHACRPWMTQERIASLVEDANALQPDLIVLLGDYIAGMPLVTGPVTPSQWASALSGLKAPLGVLSILGNHDWWSDGFAQRAGAGPIIARKALEKVGIPVLENDVVRLEKDGQSVWIAGLADQLALLPARKGDDCKGLDDLDGTLAKVGDTAPIILLAHEPDIFPTVPSRVSLTLSGHTHGGQVRLFGYSPVVPSRFGNRYAYGHVVEKDRNLIVSGGLGFSIMPVRFGVRPEILQIDLG</sequence>
<dbReference type="InterPro" id="IPR004843">
    <property type="entry name" value="Calcineurin-like_PHP"/>
</dbReference>
<dbReference type="GO" id="GO:0046872">
    <property type="term" value="F:metal ion binding"/>
    <property type="evidence" value="ECO:0007669"/>
    <property type="project" value="UniProtKB-KW"/>
</dbReference>
<dbReference type="Proteomes" id="UP000000552">
    <property type="component" value="Chromosome"/>
</dbReference>
<dbReference type="PANTHER" id="PTHR31302:SF31">
    <property type="entry name" value="PHOSPHODIESTERASE YAEI"/>
    <property type="match status" value="1"/>
</dbReference>
<dbReference type="EMBL" id="BA000012">
    <property type="protein sequence ID" value="BAB50690.1"/>
    <property type="molecule type" value="Genomic_DNA"/>
</dbReference>
<dbReference type="AlphaFoldDB" id="Q98F77"/>
<keyword evidence="3" id="KW-0472">Membrane</keyword>
<dbReference type="GO" id="GO:0009245">
    <property type="term" value="P:lipid A biosynthetic process"/>
    <property type="evidence" value="ECO:0007669"/>
    <property type="project" value="TreeGrafter"/>
</dbReference>
<reference evidence="5 6" key="1">
    <citation type="journal article" date="2000" name="DNA Res.">
        <title>Complete genome structure of the nitrogen-fixing symbiotic bacterium Mesorhizobium loti.</title>
        <authorList>
            <person name="Kaneko T."/>
            <person name="Nakamura Y."/>
            <person name="Sato S."/>
            <person name="Asamizu E."/>
            <person name="Kato T."/>
            <person name="Sasamoto S."/>
            <person name="Watanabe A."/>
            <person name="Idesawa K."/>
            <person name="Ishikawa A."/>
            <person name="Kawashima K."/>
            <person name="Kimura T."/>
            <person name="Kishida Y."/>
            <person name="Kiyokawa C."/>
            <person name="Kohara M."/>
            <person name="Matsumoto M."/>
            <person name="Matsuno A."/>
            <person name="Mochizuki Y."/>
            <person name="Nakayama S."/>
            <person name="Nakazaki N."/>
            <person name="Shimpo S."/>
            <person name="Sugimoto M."/>
            <person name="Takeuchi C."/>
            <person name="Yamada M."/>
            <person name="Tabata S."/>
        </authorList>
    </citation>
    <scope>NUCLEOTIDE SEQUENCE [LARGE SCALE GENOMIC DNA]</scope>
    <source>
        <strain evidence="6">LMG 29417 / CECT 9101 / MAFF 303099</strain>
    </source>
</reference>
<accession>Q98F77</accession>
<dbReference type="KEGG" id="mlo:mll3894"/>
<keyword evidence="3" id="KW-0812">Transmembrane</keyword>
<evidence type="ECO:0000313" key="6">
    <source>
        <dbReference type="Proteomes" id="UP000000552"/>
    </source>
</evidence>
<feature type="domain" description="Calcineurin-like phosphoesterase" evidence="4">
    <location>
        <begin position="66"/>
        <end position="253"/>
    </location>
</feature>
<evidence type="ECO:0000256" key="1">
    <source>
        <dbReference type="ARBA" id="ARBA00022723"/>
    </source>
</evidence>
<dbReference type="GO" id="GO:0008758">
    <property type="term" value="F:UDP-2,3-diacylglucosamine hydrolase activity"/>
    <property type="evidence" value="ECO:0007669"/>
    <property type="project" value="TreeGrafter"/>
</dbReference>
<evidence type="ECO:0000313" key="5">
    <source>
        <dbReference type="EMBL" id="BAB50690.1"/>
    </source>
</evidence>
<evidence type="ECO:0000259" key="4">
    <source>
        <dbReference type="Pfam" id="PF00149"/>
    </source>
</evidence>
<dbReference type="InterPro" id="IPR029052">
    <property type="entry name" value="Metallo-depent_PP-like"/>
</dbReference>
<protein>
    <submittedName>
        <fullName evidence="5">Mll3894 protein</fullName>
    </submittedName>
</protein>
<gene>
    <name evidence="5" type="ordered locus">mll3894</name>
</gene>
<dbReference type="CDD" id="cd07385">
    <property type="entry name" value="MPP_YkuE_C"/>
    <property type="match status" value="1"/>
</dbReference>
<dbReference type="GO" id="GO:0016020">
    <property type="term" value="C:membrane"/>
    <property type="evidence" value="ECO:0007669"/>
    <property type="project" value="GOC"/>
</dbReference>